<reference evidence="4" key="1">
    <citation type="submission" date="2010-10" db="EMBL/GenBank/DDBJ databases">
        <authorList>
            <consortium name="US DOE Joint Genome Institute (JGI-PGF)"/>
            <person name="Lucas S."/>
            <person name="Copeland A."/>
            <person name="Lapidus A."/>
            <person name="Bruce D."/>
            <person name="Goodwin L."/>
            <person name="Pitluck S."/>
            <person name="Kyrpides N."/>
            <person name="Mavromatis K."/>
            <person name="Detter J.C."/>
            <person name="Han C."/>
            <person name="Land M."/>
            <person name="Hauser L."/>
            <person name="Markowitz V."/>
            <person name="Cheng J.-F."/>
            <person name="Hugenholtz P."/>
            <person name="Woyke T."/>
            <person name="Wu D."/>
            <person name="Pukall R."/>
            <person name="Wahrenburg C."/>
            <person name="Brambilla E."/>
            <person name="Klenk H.-P."/>
            <person name="Eisen J.A."/>
        </authorList>
    </citation>
    <scope>NUCLEOTIDE SEQUENCE [LARGE SCALE GENOMIC DNA]</scope>
    <source>
        <strain evidence="4">DSM 13965</strain>
    </source>
</reference>
<evidence type="ECO:0000256" key="1">
    <source>
        <dbReference type="ARBA" id="ARBA00022801"/>
    </source>
</evidence>
<dbReference type="AlphaFoldDB" id="K6P387"/>
<sequence>MAVRVTRRWWGTLAGWVLVLVGVALATAPALQWVYGAGWQAHLKAQLVRPGPDDPGGDPGEPAAPGLGPAGRIWASPAADRLLELLGRWLGGLERLLGWLRELLTEAGVPDGWLAWWWEDPGLAATAAVPGSGELRGGELQAAPGRGAGGAGGDAAAGREAAAREPGQPVARLVIPRAGVDAVVLYGTSRAVLARGPGIYPEAELPGPGARVAIAAHRTTYGAWFRHLDRLQPGDALALWYQGRWYRYTARRVFATHRNDWRAVLEGPRPGLILTTCHPPGSSRQRLVVYAELTGVTP</sequence>
<dbReference type="EMBL" id="AENY02000002">
    <property type="protein sequence ID" value="EKP95485.1"/>
    <property type="molecule type" value="Genomic_DNA"/>
</dbReference>
<protein>
    <submittedName>
        <fullName evidence="4">Sortase family protein, LPXTG-site transpeptidase</fullName>
    </submittedName>
</protein>
<keyword evidence="1" id="KW-0378">Hydrolase</keyword>
<reference evidence="4" key="2">
    <citation type="submission" date="2012-10" db="EMBL/GenBank/DDBJ databases">
        <title>Improved high-quality draft of Thermaerobacter subterraneus C21, DSM 13965.</title>
        <authorList>
            <consortium name="DOE Joint Genome Institute"/>
            <person name="Eisen J."/>
            <person name="Huntemann M."/>
            <person name="Wei C.-L."/>
            <person name="Han J."/>
            <person name="Detter J.C."/>
            <person name="Han C."/>
            <person name="Tapia R."/>
            <person name="Chen A."/>
            <person name="Kyrpides N."/>
            <person name="Mavromatis K."/>
            <person name="Markowitz V."/>
            <person name="Szeto E."/>
            <person name="Ivanova N."/>
            <person name="Mikhailova N."/>
            <person name="Ovchinnikova G."/>
            <person name="Pagani I."/>
            <person name="Pati A."/>
            <person name="Goodwin L."/>
            <person name="Nordberg H.P."/>
            <person name="Cantor M.N."/>
            <person name="Hua S.X."/>
            <person name="Woyke T."/>
            <person name="Eisen J."/>
            <person name="Klenk H.-P."/>
        </authorList>
    </citation>
    <scope>NUCLEOTIDE SEQUENCE [LARGE SCALE GENOMIC DNA]</scope>
    <source>
        <strain evidence="4">DSM 13965</strain>
    </source>
</reference>
<organism evidence="4 5">
    <name type="scientific">Thermaerobacter subterraneus DSM 13965</name>
    <dbReference type="NCBI Taxonomy" id="867903"/>
    <lineage>
        <taxon>Bacteria</taxon>
        <taxon>Bacillati</taxon>
        <taxon>Bacillota</taxon>
        <taxon>Clostridia</taxon>
        <taxon>Eubacteriales</taxon>
        <taxon>Clostridiales Family XVII. Incertae Sedis</taxon>
        <taxon>Thermaerobacter</taxon>
    </lineage>
</organism>
<dbReference type="RefSeq" id="WP_006903506.1">
    <property type="nucleotide sequence ID" value="NZ_JH976535.1"/>
</dbReference>
<feature type="compositionally biased region" description="Low complexity" evidence="3">
    <location>
        <begin position="60"/>
        <end position="70"/>
    </location>
</feature>
<accession>K6P387</accession>
<dbReference type="Proteomes" id="UP000005710">
    <property type="component" value="Unassembled WGS sequence"/>
</dbReference>
<evidence type="ECO:0000256" key="3">
    <source>
        <dbReference type="SAM" id="MobiDB-lite"/>
    </source>
</evidence>
<comment type="caution">
    <text evidence="4">The sequence shown here is derived from an EMBL/GenBank/DDBJ whole genome shotgun (WGS) entry which is preliminary data.</text>
</comment>
<dbReference type="STRING" id="867903.ThesuDRAFT_01237"/>
<keyword evidence="5" id="KW-1185">Reference proteome</keyword>
<proteinExistence type="predicted"/>
<feature type="active site" description="Acyl-thioester intermediate" evidence="2">
    <location>
        <position position="277"/>
    </location>
</feature>
<evidence type="ECO:0000256" key="2">
    <source>
        <dbReference type="PIRSR" id="PIRSR605754-1"/>
    </source>
</evidence>
<evidence type="ECO:0000313" key="5">
    <source>
        <dbReference type="Proteomes" id="UP000005710"/>
    </source>
</evidence>
<dbReference type="Gene3D" id="2.40.260.10">
    <property type="entry name" value="Sortase"/>
    <property type="match status" value="1"/>
</dbReference>
<evidence type="ECO:0000313" key="4">
    <source>
        <dbReference type="EMBL" id="EKP95485.1"/>
    </source>
</evidence>
<name>K6P387_9FIRM</name>
<dbReference type="InterPro" id="IPR005754">
    <property type="entry name" value="Sortase"/>
</dbReference>
<feature type="region of interest" description="Disordered" evidence="3">
    <location>
        <begin position="47"/>
        <end position="70"/>
    </location>
</feature>
<feature type="compositionally biased region" description="Gly residues" evidence="3">
    <location>
        <begin position="146"/>
        <end position="155"/>
    </location>
</feature>
<dbReference type="SUPFAM" id="SSF63817">
    <property type="entry name" value="Sortase"/>
    <property type="match status" value="1"/>
</dbReference>
<dbReference type="CDD" id="cd05830">
    <property type="entry name" value="Sortase_E"/>
    <property type="match status" value="1"/>
</dbReference>
<dbReference type="eggNOG" id="COG3764">
    <property type="taxonomic scope" value="Bacteria"/>
</dbReference>
<gene>
    <name evidence="4" type="ORF">ThesuDRAFT_01237</name>
</gene>
<feature type="region of interest" description="Disordered" evidence="3">
    <location>
        <begin position="141"/>
        <end position="164"/>
    </location>
</feature>
<dbReference type="GO" id="GO:0016787">
    <property type="term" value="F:hydrolase activity"/>
    <property type="evidence" value="ECO:0007669"/>
    <property type="project" value="UniProtKB-KW"/>
</dbReference>
<dbReference type="Pfam" id="PF04203">
    <property type="entry name" value="Sortase"/>
    <property type="match status" value="1"/>
</dbReference>
<feature type="active site" description="Proton donor/acceptor" evidence="2">
    <location>
        <position position="217"/>
    </location>
</feature>
<dbReference type="NCBIfam" id="TIGR01076">
    <property type="entry name" value="sortase_fam"/>
    <property type="match status" value="1"/>
</dbReference>
<dbReference type="InterPro" id="IPR023365">
    <property type="entry name" value="Sortase_dom-sf"/>
</dbReference>
<dbReference type="InterPro" id="IPR042003">
    <property type="entry name" value="Sortase_E"/>
</dbReference>
<dbReference type="HOGENOM" id="CLU_933630_0_0_9"/>